<dbReference type="PIRSF" id="PIRSF002690">
    <property type="entry name" value="L-type_lectin_plant"/>
    <property type="match status" value="1"/>
</dbReference>
<dbReference type="CDD" id="cd06899">
    <property type="entry name" value="lectin_legume_LecRK_Arcelin_ConA"/>
    <property type="match status" value="1"/>
</dbReference>
<dbReference type="PROSITE" id="PS00307">
    <property type="entry name" value="LECTIN_LEGUME_BETA"/>
    <property type="match status" value="1"/>
</dbReference>
<feature type="domain" description="Legume lectin" evidence="3">
    <location>
        <begin position="8"/>
        <end position="242"/>
    </location>
</feature>
<dbReference type="InterPro" id="IPR019825">
    <property type="entry name" value="Lectin_legB_Mn/Ca_BS"/>
</dbReference>
<comment type="similarity">
    <text evidence="1">Belongs to the leguminous lectin family.</text>
</comment>
<dbReference type="SUPFAM" id="SSF49899">
    <property type="entry name" value="Concanavalin A-like lectins/glucanases"/>
    <property type="match status" value="1"/>
</dbReference>
<dbReference type="Gene3D" id="2.60.120.200">
    <property type="match status" value="1"/>
</dbReference>
<organism evidence="4 5">
    <name type="scientific">Stylosanthes scabra</name>
    <dbReference type="NCBI Taxonomy" id="79078"/>
    <lineage>
        <taxon>Eukaryota</taxon>
        <taxon>Viridiplantae</taxon>
        <taxon>Streptophyta</taxon>
        <taxon>Embryophyta</taxon>
        <taxon>Tracheophyta</taxon>
        <taxon>Spermatophyta</taxon>
        <taxon>Magnoliopsida</taxon>
        <taxon>eudicotyledons</taxon>
        <taxon>Gunneridae</taxon>
        <taxon>Pentapetalae</taxon>
        <taxon>rosids</taxon>
        <taxon>fabids</taxon>
        <taxon>Fabales</taxon>
        <taxon>Fabaceae</taxon>
        <taxon>Papilionoideae</taxon>
        <taxon>50 kb inversion clade</taxon>
        <taxon>dalbergioids sensu lato</taxon>
        <taxon>Dalbergieae</taxon>
        <taxon>Pterocarpus clade</taxon>
        <taxon>Stylosanthes</taxon>
    </lineage>
</organism>
<name>A0ABU6WZI2_9FABA</name>
<dbReference type="InterPro" id="IPR013320">
    <property type="entry name" value="ConA-like_dom_sf"/>
</dbReference>
<dbReference type="Proteomes" id="UP001341840">
    <property type="component" value="Unassembled WGS sequence"/>
</dbReference>
<dbReference type="InterPro" id="IPR050258">
    <property type="entry name" value="Leguminous_Lectin"/>
</dbReference>
<dbReference type="InterPro" id="IPR001220">
    <property type="entry name" value="Legume_lectin_dom"/>
</dbReference>
<dbReference type="InterPro" id="IPR000985">
    <property type="entry name" value="Lectin_LegA_CS"/>
</dbReference>
<dbReference type="EMBL" id="JASCZI010185437">
    <property type="protein sequence ID" value="MED6190494.1"/>
    <property type="molecule type" value="Genomic_DNA"/>
</dbReference>
<evidence type="ECO:0000256" key="1">
    <source>
        <dbReference type="ARBA" id="ARBA00007606"/>
    </source>
</evidence>
<accession>A0ABU6WZI2</accession>
<gene>
    <name evidence="4" type="ORF">PIB30_106422</name>
</gene>
<protein>
    <recommendedName>
        <fullName evidence="3">Legume lectin domain-containing protein</fullName>
    </recommendedName>
</protein>
<evidence type="ECO:0000259" key="3">
    <source>
        <dbReference type="Pfam" id="PF00139"/>
    </source>
</evidence>
<proteinExistence type="inferred from homology"/>
<evidence type="ECO:0000313" key="5">
    <source>
        <dbReference type="Proteomes" id="UP001341840"/>
    </source>
</evidence>
<keyword evidence="5" id="KW-1185">Reference proteome</keyword>
<comment type="caution">
    <text evidence="4">The sequence shown here is derived from an EMBL/GenBank/DDBJ whole genome shotgun (WGS) entry which is preliminary data.</text>
</comment>
<dbReference type="Pfam" id="PF00139">
    <property type="entry name" value="Lectin_legB"/>
    <property type="match status" value="1"/>
</dbReference>
<evidence type="ECO:0000256" key="2">
    <source>
        <dbReference type="ARBA" id="ARBA00022734"/>
    </source>
</evidence>
<keyword evidence="2" id="KW-0430">Lectin</keyword>
<dbReference type="PANTHER" id="PTHR32401:SF45">
    <property type="entry name" value="LECTIN"/>
    <property type="match status" value="1"/>
</dbReference>
<sequence length="268" mass="29678">MASEINFFYLEKFIPKQPNIIFQGDAVVTSKGKLRLTKTEDGEPVYQSVGRALHVTPVHIWDSKTSKVANFFTCFSFNIHAPDVNKTADGLAFFLAPPDDTPKQGGGYLGLFNEGEKGPVVAVEFDTFINKNRDIDDPNPLHIGLNFMSIKSRATVPWVFENDSEAVVFISYDGSAKALQATLVYNNTTYYSLPTQEADLRDALPEWVRVGFSAATGLSDPEFVETHDVNFWLFASCFKDDPATLAQALKGINPNLAAFLPLHFELAN</sequence>
<dbReference type="PANTHER" id="PTHR32401">
    <property type="entry name" value="CONCANAVALIN A-LIKE LECTIN FAMILY PROTEIN"/>
    <property type="match status" value="1"/>
</dbReference>
<dbReference type="InterPro" id="IPR016363">
    <property type="entry name" value="L-lectin"/>
</dbReference>
<dbReference type="PROSITE" id="PS00308">
    <property type="entry name" value="LECTIN_LEGUME_ALPHA"/>
    <property type="match status" value="1"/>
</dbReference>
<evidence type="ECO:0000313" key="4">
    <source>
        <dbReference type="EMBL" id="MED6190494.1"/>
    </source>
</evidence>
<reference evidence="4 5" key="1">
    <citation type="journal article" date="2023" name="Plants (Basel)">
        <title>Bridging the Gap: Combining Genomics and Transcriptomics Approaches to Understand Stylosanthes scabra, an Orphan Legume from the Brazilian Caatinga.</title>
        <authorList>
            <person name="Ferreira-Neto J.R.C."/>
            <person name="da Silva M.D."/>
            <person name="Binneck E."/>
            <person name="de Melo N.F."/>
            <person name="da Silva R.H."/>
            <person name="de Melo A.L.T.M."/>
            <person name="Pandolfi V."/>
            <person name="Bustamante F.O."/>
            <person name="Brasileiro-Vidal A.C."/>
            <person name="Benko-Iseppon A.M."/>
        </authorList>
    </citation>
    <scope>NUCLEOTIDE SEQUENCE [LARGE SCALE GENOMIC DNA]</scope>
    <source>
        <tissue evidence="4">Leaves</tissue>
    </source>
</reference>